<comment type="caution">
    <text evidence="2">The sequence shown here is derived from an EMBL/GenBank/DDBJ whole genome shotgun (WGS) entry which is preliminary data.</text>
</comment>
<dbReference type="EMBL" id="CAJVAP010000002">
    <property type="protein sequence ID" value="CAG7597585.1"/>
    <property type="molecule type" value="Genomic_DNA"/>
</dbReference>
<name>A0A916JRL7_9MICO</name>
<gene>
    <name evidence="2" type="ORF">LEUCIP111803_00152</name>
</gene>
<evidence type="ECO:0000313" key="2">
    <source>
        <dbReference type="EMBL" id="CAG7597585.1"/>
    </source>
</evidence>
<dbReference type="Pfam" id="PF09851">
    <property type="entry name" value="SHOCT"/>
    <property type="match status" value="1"/>
</dbReference>
<dbReference type="PANTHER" id="PTHR37826">
    <property type="entry name" value="FLOTILLIN BAND_7_5 DOMAIN PROTEIN"/>
    <property type="match status" value="1"/>
</dbReference>
<dbReference type="InterPro" id="IPR033880">
    <property type="entry name" value="SPFH_YdjI"/>
</dbReference>
<dbReference type="PANTHER" id="PTHR37826:SF2">
    <property type="entry name" value="ZINC-RIBBON DOMAIN-CONTAINING PROTEIN"/>
    <property type="match status" value="1"/>
</dbReference>
<proteinExistence type="predicted"/>
<feature type="domain" description="SHOCT" evidence="1">
    <location>
        <begin position="387"/>
        <end position="413"/>
    </location>
</feature>
<keyword evidence="3" id="KW-1185">Reference proteome</keyword>
<evidence type="ECO:0000313" key="3">
    <source>
        <dbReference type="Proteomes" id="UP000693892"/>
    </source>
</evidence>
<protein>
    <recommendedName>
        <fullName evidence="1">SHOCT domain-containing protein</fullName>
    </recommendedName>
</protein>
<evidence type="ECO:0000259" key="1">
    <source>
        <dbReference type="Pfam" id="PF09851"/>
    </source>
</evidence>
<accession>A0A916JRL7</accession>
<dbReference type="Proteomes" id="UP000693892">
    <property type="component" value="Unassembled WGS sequence"/>
</dbReference>
<organism evidence="2 3">
    <name type="scientific">Leucobacter soli</name>
    <dbReference type="NCBI Taxonomy" id="2812850"/>
    <lineage>
        <taxon>Bacteria</taxon>
        <taxon>Bacillati</taxon>
        <taxon>Actinomycetota</taxon>
        <taxon>Actinomycetes</taxon>
        <taxon>Micrococcales</taxon>
        <taxon>Microbacteriaceae</taxon>
        <taxon>Leucobacter</taxon>
    </lineage>
</organism>
<reference evidence="2" key="1">
    <citation type="submission" date="2021-06" db="EMBL/GenBank/DDBJ databases">
        <authorList>
            <person name="Criscuolo A."/>
        </authorList>
    </citation>
    <scope>NUCLEOTIDE SEQUENCE</scope>
    <source>
        <strain evidence="2">CIP111803</strain>
    </source>
</reference>
<sequence length="415" mass="43113">MADAPSGRTSEDGDVGLIQAAIGALGGTLADQWKDFYTIPDGLAPTAALFAAVPRGENAGRGSNTKASDGVITNGSRILVPEGYGLVLMQDGAITGFAAEAGAYEWNSEAQDSQSIFAGNGIVSPLITTSWERFKFGGRPGTQQRAYFVTLKELPNNRFGTQSEIYWDDAYMNAQVGAVTRGTYTLKVTDPILFIKNFVPAKYLEPGQVFDFTDLENDAASQLFNEVVGSLAPAFSLYTNDPSKGNRITKIQQDSVGFAQSLSAAVEQNYQWSTVRGLLIASTAIVSIEYDETTRELLRNVQRADALAGARGNSNLQASVAAGFEAAGDQGAGGLFGMGMAAGATGLGGLQQPVPGVGAQSGAPAAAPAAAAPAAAAEPGAEDPMAKLAKFKEMLDAGLITQEDYDAAKAKALGI</sequence>
<dbReference type="CDD" id="cd03408">
    <property type="entry name" value="SPFH_like_u1"/>
    <property type="match status" value="1"/>
</dbReference>
<dbReference type="InterPro" id="IPR018649">
    <property type="entry name" value="SHOCT"/>
</dbReference>
<dbReference type="AlphaFoldDB" id="A0A916JRL7"/>